<accession>A0A2U9SH02</accession>
<geneLocation type="plasmid" evidence="1 2">
    <name>unnamed6</name>
</geneLocation>
<dbReference type="AlphaFoldDB" id="A0A2U9SH02"/>
<sequence>MTTFHHRGTKLPKKKARSLQDWAAHIGESRSYTECQRGLAACPGHPDWTALRRDAENGTAAPSELDDALPEELVQTRRAEQAAVLNRLWRISGALARTLIGHVRPTARTSDNVPGYESRPLRVSDLPILLAMESEDEMWAYLEDRVPPLLQTRAMIDGDPDVDPEGLGVEDLDDIEIGHIQQLGDGGLQVGGTATVWHHGGDEMEVTYLIDLYPDRLALSFEDAQFSR</sequence>
<keyword evidence="2" id="KW-1185">Reference proteome</keyword>
<evidence type="ECO:0000313" key="2">
    <source>
        <dbReference type="Proteomes" id="UP000249605"/>
    </source>
</evidence>
<evidence type="ECO:0000313" key="1">
    <source>
        <dbReference type="EMBL" id="AWU98073.1"/>
    </source>
</evidence>
<reference evidence="1 2" key="1">
    <citation type="submission" date="2018-06" db="EMBL/GenBank/DDBJ databases">
        <title>Complete genome sequencing of Azospirillum sp. M2T2B2.</title>
        <authorList>
            <person name="Heo J."/>
            <person name="Kim S.-J."/>
            <person name="Kwon S.-W."/>
            <person name="Anandham R."/>
        </authorList>
    </citation>
    <scope>NUCLEOTIDE SEQUENCE [LARGE SCALE GENOMIC DNA]</scope>
    <source>
        <strain evidence="1 2">M2T2B2</strain>
        <plasmid evidence="1 2">unnamed6</plasmid>
    </source>
</reference>
<organism evidence="1 2">
    <name type="scientific">Azospirillum ramasamyi</name>
    <dbReference type="NCBI Taxonomy" id="682998"/>
    <lineage>
        <taxon>Bacteria</taxon>
        <taxon>Pseudomonadati</taxon>
        <taxon>Pseudomonadota</taxon>
        <taxon>Alphaproteobacteria</taxon>
        <taxon>Rhodospirillales</taxon>
        <taxon>Azospirillaceae</taxon>
        <taxon>Azospirillum</taxon>
    </lineage>
</organism>
<dbReference type="RefSeq" id="WP_111070862.1">
    <property type="nucleotide sequence ID" value="NZ_CP029836.1"/>
</dbReference>
<dbReference type="EMBL" id="CP029836">
    <property type="protein sequence ID" value="AWU98073.1"/>
    <property type="molecule type" value="Genomic_DNA"/>
</dbReference>
<dbReference type="KEGG" id="azm:DM194_27685"/>
<proteinExistence type="predicted"/>
<gene>
    <name evidence="1" type="ORF">DM194_27685</name>
</gene>
<name>A0A2U9SH02_9PROT</name>
<dbReference type="Proteomes" id="UP000249605">
    <property type="component" value="Plasmid unnamed6"/>
</dbReference>
<protein>
    <submittedName>
        <fullName evidence="1">Uncharacterized protein</fullName>
    </submittedName>
</protein>
<keyword evidence="1" id="KW-0614">Plasmid</keyword>